<dbReference type="NCBIfam" id="NF045780">
    <property type="entry name" value="TrlF_fam_ATP"/>
    <property type="match status" value="1"/>
</dbReference>
<proteinExistence type="predicted"/>
<reference evidence="3 4" key="1">
    <citation type="submission" date="2018-09" db="EMBL/GenBank/DDBJ databases">
        <title>The draft genome of Acinetobacter spp. strains.</title>
        <authorList>
            <person name="Qin J."/>
            <person name="Feng Y."/>
            <person name="Zong Z."/>
        </authorList>
    </citation>
    <scope>NUCLEOTIDE SEQUENCE [LARGE SCALE GENOMIC DNA]</scope>
    <source>
        <strain evidence="3 4">WCHAc060002</strain>
    </source>
</reference>
<dbReference type="InterPro" id="IPR003141">
    <property type="entry name" value="Pol/His_phosphatase_N"/>
</dbReference>
<accession>A0A3A8FZK8</accession>
<dbReference type="Proteomes" id="UP000281084">
    <property type="component" value="Unassembled WGS sequence"/>
</dbReference>
<evidence type="ECO:0000313" key="4">
    <source>
        <dbReference type="Proteomes" id="UP000281084"/>
    </source>
</evidence>
<comment type="caution">
    <text evidence="3">The sequence shown here is derived from an EMBL/GenBank/DDBJ whole genome shotgun (WGS) entry which is preliminary data.</text>
</comment>
<dbReference type="EMBL" id="RAXZ01000039">
    <property type="protein sequence ID" value="RKG48124.1"/>
    <property type="molecule type" value="Genomic_DNA"/>
</dbReference>
<dbReference type="AlphaFoldDB" id="A0A3A8FZK8"/>
<organism evidence="3 4">
    <name type="scientific">Acinetobacter cumulans</name>
    <dbReference type="NCBI Taxonomy" id="2136182"/>
    <lineage>
        <taxon>Bacteria</taxon>
        <taxon>Pseudomonadati</taxon>
        <taxon>Pseudomonadota</taxon>
        <taxon>Gammaproteobacteria</taxon>
        <taxon>Moraxellales</taxon>
        <taxon>Moraxellaceae</taxon>
        <taxon>Acinetobacter</taxon>
    </lineage>
</organism>
<dbReference type="InterPro" id="IPR016195">
    <property type="entry name" value="Pol/histidinol_Pase-like"/>
</dbReference>
<protein>
    <recommendedName>
        <fullName evidence="2">Polymerase/histidinol phosphatase N-terminal domain-containing protein</fullName>
    </recommendedName>
</protein>
<dbReference type="SMART" id="SM00481">
    <property type="entry name" value="POLIIIAc"/>
    <property type="match status" value="1"/>
</dbReference>
<dbReference type="Gene3D" id="3.40.50.300">
    <property type="entry name" value="P-loop containing nucleotide triphosphate hydrolases"/>
    <property type="match status" value="2"/>
</dbReference>
<keyword evidence="1" id="KW-0175">Coiled coil</keyword>
<dbReference type="RefSeq" id="WP_120365760.1">
    <property type="nucleotide sequence ID" value="NZ_RAXY01000010.1"/>
</dbReference>
<feature type="domain" description="Polymerase/histidinol phosphatase N-terminal" evidence="2">
    <location>
        <begin position="13"/>
        <end position="84"/>
    </location>
</feature>
<name>A0A3A8FZK8_9GAMM</name>
<gene>
    <name evidence="3" type="ORF">D7V64_15800</name>
</gene>
<dbReference type="InterPro" id="IPR027417">
    <property type="entry name" value="P-loop_NTPase"/>
</dbReference>
<dbReference type="SUPFAM" id="SSF52540">
    <property type="entry name" value="P-loop containing nucleoside triphosphate hydrolases"/>
    <property type="match status" value="1"/>
</dbReference>
<dbReference type="Gene3D" id="3.20.20.140">
    <property type="entry name" value="Metal-dependent hydrolases"/>
    <property type="match status" value="1"/>
</dbReference>
<feature type="coiled-coil region" evidence="1">
    <location>
        <begin position="430"/>
        <end position="544"/>
    </location>
</feature>
<dbReference type="InterPro" id="IPR054787">
    <property type="entry name" value="TrlF_ATPase"/>
</dbReference>
<evidence type="ECO:0000256" key="1">
    <source>
        <dbReference type="SAM" id="Coils"/>
    </source>
</evidence>
<dbReference type="SUPFAM" id="SSF89550">
    <property type="entry name" value="PHP domain-like"/>
    <property type="match status" value="1"/>
</dbReference>
<evidence type="ECO:0000313" key="3">
    <source>
        <dbReference type="EMBL" id="RKG48124.1"/>
    </source>
</evidence>
<evidence type="ECO:0000259" key="2">
    <source>
        <dbReference type="SMART" id="SM00481"/>
    </source>
</evidence>
<sequence length="953" mass="110274">MSVITRGSEWNIWDLHFHTPSSFDYKYKDVTNEEIINKLKQNNVKVVAITDHHLIDINRIKQLTLLAKKENITILPGIEFLSDARGREPIHFIGIFSEECNLEHIWGQIQHRTNINKIQLNSLRQNEVYCNLKETMELIKELGGIITIHAGQKHGSLENITNALDHNIAQKKDIADIVDIFEIGKETDQQTYNTYVFPNIKKILPMIICSDNHNIRNYEIKQKLWIKGEPSFNGLKYALNEPTERFYIGEEPEILKRTRENKTKYISRLKVSLDGAYDSNNIWFDDIDIPLNSELVTIIGHKGNGKSAISDILALCADGEHSEEYLFLHKDKFKKRGFADRFKASIEFLSTSTTDERKLNHVIDPTQQSLVRYLPQSYFEKVCNEIGKVEAFRQEIEKVVFQYVPKEKKVGAENFKDLLSIKKKAIDSEIDSIIEKLKNSNNLIINLEDMSDPAFVESLKSKIKIKTQEIEVHNQNKPIEVIDPSLSVKSTQNEQKRRDLLKYEQERDEQIKLREDYEDRLGKNNRLKLDVENFIREIKRKLNDLDVCITQGSHLIDDLLIEKEKMIKVSFDESLLVSKIKEIELDIKTDIELLDESNQDSPNFKIKNYQNLIDSITSAFTGEQKAYQLYLDAVKDWEAKTKELIGSLEEVDSLTYLENKLNYIESNLLTDLSNERLNRLEIVKEIYNKKSEIKSIYDEVKHGIDQQLLASNVSELNIASKFGYDQDFKKKILSNIRQNKVGSFYGGEDGSRVLQDDLINQTDWDDEDSIIKFLSNFIEYLEYDMRTNDKKEVYIGNVTVNRTELYNYIFSLQFLDAYYDLQNNGKSLDQLSPGEKGALLLVFYLVLDKEDIPLIIDQPEDNLDNNSVAKVLVPFIKLAKKKRQIIIVTHNPNLAVVADSEQVINVSLDKQNGYKFNFISGGIENKVMNKQILEVLEGTVPAFCLRKDKYSIS</sequence>